<feature type="compositionally biased region" description="Low complexity" evidence="3">
    <location>
        <begin position="403"/>
        <end position="427"/>
    </location>
</feature>
<dbReference type="Gene3D" id="2.130.10.10">
    <property type="entry name" value="YVTN repeat-like/Quinoprotein amine dehydrogenase"/>
    <property type="match status" value="1"/>
</dbReference>
<dbReference type="EMBL" id="BLZA01000023">
    <property type="protein sequence ID" value="GHJ87837.1"/>
    <property type="molecule type" value="Genomic_DNA"/>
</dbReference>
<feature type="region of interest" description="Disordered" evidence="3">
    <location>
        <begin position="282"/>
        <end position="309"/>
    </location>
</feature>
<reference evidence="4" key="1">
    <citation type="submission" date="2020-07" db="EMBL/GenBank/DDBJ databases">
        <title>Draft Genome Sequence of a Deep-Sea Yeast, Naganishia (Cryptococcus) liquefaciens strain N6.</title>
        <authorList>
            <person name="Han Y.W."/>
            <person name="Kajitani R."/>
            <person name="Morimoto H."/>
            <person name="Parhat M."/>
            <person name="Tsubouchi H."/>
            <person name="Bakenova O."/>
            <person name="Ogata M."/>
            <person name="Argunhan B."/>
            <person name="Aoki R."/>
            <person name="Kajiwara S."/>
            <person name="Itoh T."/>
            <person name="Iwasaki H."/>
        </authorList>
    </citation>
    <scope>NUCLEOTIDE SEQUENCE</scope>
    <source>
        <strain evidence="4">N6</strain>
    </source>
</reference>
<feature type="region of interest" description="Disordered" evidence="3">
    <location>
        <begin position="88"/>
        <end position="118"/>
    </location>
</feature>
<gene>
    <name evidence="4" type="ORF">NliqN6_4239</name>
</gene>
<accession>A0A8H3YH39</accession>
<keyword evidence="1" id="KW-0853">WD repeat</keyword>
<dbReference type="SUPFAM" id="SSF50978">
    <property type="entry name" value="WD40 repeat-like"/>
    <property type="match status" value="1"/>
</dbReference>
<comment type="caution">
    <text evidence="4">The sequence shown here is derived from an EMBL/GenBank/DDBJ whole genome shotgun (WGS) entry which is preliminary data.</text>
</comment>
<name>A0A8H3YH39_9TREE</name>
<sequence length="492" mass="53129">MYEDYRFSPERRQGRSSLPDTLYYDAPFNLYGVAFSHSSRHTTPRVALTSFISSSATNRIQIIQANASASAKDDFRVLTSAPHAYPPTKIEFEPVNPITTTPTHRGKGSSGKSSNGESELLATTGDLLRIWELQEDWHAGPSSRRIGEGIHQHAKEQNPWRDDTGRHSMDSIDENQPAWQLKERSKLSNSKSPASKLPPLTSFSWNSFSPSSLITSSIDTTCTIWDISTSTALTQLIAHDRSVYDVSFLPMSKDVFLSVGADGSLRAFDLRALEHSTILYETPSAKAPSPPNASASNHPRHQATDSSASAIPTKPLARISFSQKEQHYLAIFGFGDTAASILDMRNPGVPVAELIGHQKGLSAVGWGCESRASHGGGGWVATCGDDSQLLLYDLTSSLPYPTSAVSSTNSSPAPNAKSSSTGQSSSQAVKHTETLGVTPTGSPAAMPTVRKQPHMAWTANNGEINNLAWGRDAEEGAWIGAVSSKRLTCLRF</sequence>
<dbReference type="SMART" id="SM00320">
    <property type="entry name" value="WD40"/>
    <property type="match status" value="4"/>
</dbReference>
<evidence type="ECO:0000313" key="5">
    <source>
        <dbReference type="Proteomes" id="UP000620104"/>
    </source>
</evidence>
<evidence type="ECO:0008006" key="6">
    <source>
        <dbReference type="Google" id="ProtNLM"/>
    </source>
</evidence>
<feature type="region of interest" description="Disordered" evidence="3">
    <location>
        <begin position="403"/>
        <end position="447"/>
    </location>
</feature>
<feature type="region of interest" description="Disordered" evidence="3">
    <location>
        <begin position="151"/>
        <end position="171"/>
    </location>
</feature>
<organism evidence="4 5">
    <name type="scientific">Naganishia liquefaciens</name>
    <dbReference type="NCBI Taxonomy" id="104408"/>
    <lineage>
        <taxon>Eukaryota</taxon>
        <taxon>Fungi</taxon>
        <taxon>Dikarya</taxon>
        <taxon>Basidiomycota</taxon>
        <taxon>Agaricomycotina</taxon>
        <taxon>Tremellomycetes</taxon>
        <taxon>Filobasidiales</taxon>
        <taxon>Filobasidiaceae</taxon>
        <taxon>Naganishia</taxon>
    </lineage>
</organism>
<feature type="compositionally biased region" description="Low complexity" evidence="3">
    <location>
        <begin position="283"/>
        <end position="297"/>
    </location>
</feature>
<dbReference type="AlphaFoldDB" id="A0A8H3YH39"/>
<proteinExistence type="predicted"/>
<keyword evidence="2" id="KW-0677">Repeat</keyword>
<evidence type="ECO:0000313" key="4">
    <source>
        <dbReference type="EMBL" id="GHJ87837.1"/>
    </source>
</evidence>
<dbReference type="InterPro" id="IPR036322">
    <property type="entry name" value="WD40_repeat_dom_sf"/>
</dbReference>
<feature type="compositionally biased region" description="Basic and acidic residues" evidence="3">
    <location>
        <begin position="151"/>
        <end position="170"/>
    </location>
</feature>
<evidence type="ECO:0000256" key="2">
    <source>
        <dbReference type="ARBA" id="ARBA00022737"/>
    </source>
</evidence>
<protein>
    <recommendedName>
        <fullName evidence="6">WD40 repeat-like protein</fullName>
    </recommendedName>
</protein>
<dbReference type="InterPro" id="IPR015943">
    <property type="entry name" value="WD40/YVTN_repeat-like_dom_sf"/>
</dbReference>
<evidence type="ECO:0000256" key="3">
    <source>
        <dbReference type="SAM" id="MobiDB-lite"/>
    </source>
</evidence>
<dbReference type="OrthoDB" id="1284551at2759"/>
<keyword evidence="5" id="KW-1185">Reference proteome</keyword>
<dbReference type="PANTHER" id="PTHR19919">
    <property type="entry name" value="WD REPEAT CONTAINING PROTEIN"/>
    <property type="match status" value="1"/>
</dbReference>
<dbReference type="InterPro" id="IPR045159">
    <property type="entry name" value="DCAF7-like"/>
</dbReference>
<evidence type="ECO:0000256" key="1">
    <source>
        <dbReference type="ARBA" id="ARBA00022574"/>
    </source>
</evidence>
<dbReference type="Pfam" id="PF00400">
    <property type="entry name" value="WD40"/>
    <property type="match status" value="1"/>
</dbReference>
<dbReference type="InterPro" id="IPR001680">
    <property type="entry name" value="WD40_rpt"/>
</dbReference>
<dbReference type="Proteomes" id="UP000620104">
    <property type="component" value="Unassembled WGS sequence"/>
</dbReference>